<evidence type="ECO:0000313" key="2">
    <source>
        <dbReference type="Proteomes" id="UP000076852"/>
    </source>
</evidence>
<organism evidence="1 2">
    <name type="scientific">Paraburkholderia phytofirmans OLGA172</name>
    <dbReference type="NCBI Taxonomy" id="1417228"/>
    <lineage>
        <taxon>Bacteria</taxon>
        <taxon>Pseudomonadati</taxon>
        <taxon>Pseudomonadota</taxon>
        <taxon>Betaproteobacteria</taxon>
        <taxon>Burkholderiales</taxon>
        <taxon>Burkholderiaceae</taxon>
        <taxon>Paraburkholderia</taxon>
    </lineage>
</organism>
<dbReference type="OrthoDB" id="6119047at2"/>
<proteinExistence type="predicted"/>
<dbReference type="STRING" id="1804984.AYM40_18000"/>
<evidence type="ECO:0008006" key="3">
    <source>
        <dbReference type="Google" id="ProtNLM"/>
    </source>
</evidence>
<keyword evidence="2" id="KW-1185">Reference proteome</keyword>
<gene>
    <name evidence="1" type="ORF">AYM40_18000</name>
</gene>
<dbReference type="RefSeq" id="WP_063497403.1">
    <property type="nucleotide sequence ID" value="NZ_CP014578.1"/>
</dbReference>
<dbReference type="InterPro" id="IPR021927">
    <property type="entry name" value="DUF3540"/>
</dbReference>
<name>A0A160FNC9_9BURK</name>
<dbReference type="EMBL" id="CP014578">
    <property type="protein sequence ID" value="ANB74052.1"/>
    <property type="molecule type" value="Genomic_DNA"/>
</dbReference>
<dbReference type="Pfam" id="PF12059">
    <property type="entry name" value="DUF3540"/>
    <property type="match status" value="1"/>
</dbReference>
<sequence>MNLTVAELRRPSPTAAGETLGTVLAILEEDSLLVEYGGARRPCRRAFSCLVAPEPGDRVLVSHADPEHAYVLAIFERSATGGARIRIDGDLLLESTCSVRLRAAQHIHLHGERELQLHGSRLELAANEAELTADTASFHCGELQGRFGVLRLIGKSLESVFDRVVQISKTSFRTIEAVDHLRAAHIDYAADQSVRLHGKHALLTAERLSKIDAQQIHLG</sequence>
<reference evidence="1 2" key="1">
    <citation type="journal article" date="2016" name="Gene">
        <title>PacBio SMRT assembly of a complex multi-replicon genome reveals chlorocatechol degradative operon in a region of genome plasticity.</title>
        <authorList>
            <person name="Ricker N."/>
            <person name="Shen S.Y."/>
            <person name="Goordial J."/>
            <person name="Jin S."/>
            <person name="Fulthorpe R.R."/>
        </authorList>
    </citation>
    <scope>NUCLEOTIDE SEQUENCE [LARGE SCALE GENOMIC DNA]</scope>
    <source>
        <strain evidence="1 2">OLGA172</strain>
    </source>
</reference>
<dbReference type="KEGG" id="buz:AYM40_18000"/>
<dbReference type="Proteomes" id="UP000076852">
    <property type="component" value="Chromosome 1"/>
</dbReference>
<dbReference type="AlphaFoldDB" id="A0A160FNC9"/>
<evidence type="ECO:0000313" key="1">
    <source>
        <dbReference type="EMBL" id="ANB74052.1"/>
    </source>
</evidence>
<accession>A0A160FNC9</accession>
<protein>
    <recommendedName>
        <fullName evidence="3">DUF3540 domain-containing protein</fullName>
    </recommendedName>
</protein>